<protein>
    <submittedName>
        <fullName evidence="2">N-acetyltransferase domain-containing protein</fullName>
    </submittedName>
</protein>
<dbReference type="Pfam" id="PF00583">
    <property type="entry name" value="Acetyltransf_1"/>
    <property type="match status" value="1"/>
</dbReference>
<dbReference type="InterPro" id="IPR050276">
    <property type="entry name" value="MshD_Acetyltransferase"/>
</dbReference>
<evidence type="ECO:0000313" key="3">
    <source>
        <dbReference type="Proteomes" id="UP000613580"/>
    </source>
</evidence>
<gene>
    <name evidence="2" type="ORF">HMN09_00591100</name>
</gene>
<dbReference type="OrthoDB" id="9975416at2759"/>
<dbReference type="InterPro" id="IPR000182">
    <property type="entry name" value="GNAT_dom"/>
</dbReference>
<keyword evidence="3" id="KW-1185">Reference proteome</keyword>
<proteinExistence type="predicted"/>
<dbReference type="GO" id="GO:0016747">
    <property type="term" value="F:acyltransferase activity, transferring groups other than amino-acyl groups"/>
    <property type="evidence" value="ECO:0007669"/>
    <property type="project" value="InterPro"/>
</dbReference>
<dbReference type="SUPFAM" id="SSF55729">
    <property type="entry name" value="Acyl-CoA N-acyltransferases (Nat)"/>
    <property type="match status" value="1"/>
</dbReference>
<evidence type="ECO:0000259" key="1">
    <source>
        <dbReference type="PROSITE" id="PS51186"/>
    </source>
</evidence>
<keyword evidence="2" id="KW-0808">Transferase</keyword>
<dbReference type="AlphaFoldDB" id="A0A8H6WBP7"/>
<dbReference type="InterPro" id="IPR016181">
    <property type="entry name" value="Acyl_CoA_acyltransferase"/>
</dbReference>
<dbReference type="PANTHER" id="PTHR43617">
    <property type="entry name" value="L-AMINO ACID N-ACETYLTRANSFERASE"/>
    <property type="match status" value="1"/>
</dbReference>
<sequence>MTVKIRSACSADAPALSRICLLTADAGKSAEHLHDYPELPGLVWALPYVELPTTWGFVMESDGKVVGYIVGSKDTPTYETYARTHRWPALSQQYPPEAMRQPADQSYAALLKNFRVLPKTTLDFASAHIHIDILPSYQGQGWGRRLIEHAFEYLQHQDVDGVWLITNPRNVGAGAFYRKMGFESIPGSPENHLGLRFAEMEC</sequence>
<reference evidence="2" key="1">
    <citation type="submission" date="2020-05" db="EMBL/GenBank/DDBJ databases">
        <title>Mycena genomes resolve the evolution of fungal bioluminescence.</title>
        <authorList>
            <person name="Tsai I.J."/>
        </authorList>
    </citation>
    <scope>NUCLEOTIDE SEQUENCE</scope>
    <source>
        <strain evidence="2">110903Hualien_Pintung</strain>
    </source>
</reference>
<dbReference type="Gene3D" id="3.40.630.30">
    <property type="match status" value="1"/>
</dbReference>
<organism evidence="2 3">
    <name type="scientific">Mycena chlorophos</name>
    <name type="common">Agaric fungus</name>
    <name type="synonym">Agaricus chlorophos</name>
    <dbReference type="NCBI Taxonomy" id="658473"/>
    <lineage>
        <taxon>Eukaryota</taxon>
        <taxon>Fungi</taxon>
        <taxon>Dikarya</taxon>
        <taxon>Basidiomycota</taxon>
        <taxon>Agaricomycotina</taxon>
        <taxon>Agaricomycetes</taxon>
        <taxon>Agaricomycetidae</taxon>
        <taxon>Agaricales</taxon>
        <taxon>Marasmiineae</taxon>
        <taxon>Mycenaceae</taxon>
        <taxon>Mycena</taxon>
    </lineage>
</organism>
<comment type="caution">
    <text evidence="2">The sequence shown here is derived from an EMBL/GenBank/DDBJ whole genome shotgun (WGS) entry which is preliminary data.</text>
</comment>
<dbReference type="PROSITE" id="PS51186">
    <property type="entry name" value="GNAT"/>
    <property type="match status" value="1"/>
</dbReference>
<evidence type="ECO:0000313" key="2">
    <source>
        <dbReference type="EMBL" id="KAF7310486.1"/>
    </source>
</evidence>
<name>A0A8H6WBP7_MYCCL</name>
<feature type="domain" description="N-acetyltransferase" evidence="1">
    <location>
        <begin position="3"/>
        <end position="202"/>
    </location>
</feature>
<dbReference type="CDD" id="cd04301">
    <property type="entry name" value="NAT_SF"/>
    <property type="match status" value="1"/>
</dbReference>
<dbReference type="Proteomes" id="UP000613580">
    <property type="component" value="Unassembled WGS sequence"/>
</dbReference>
<accession>A0A8H6WBP7</accession>
<dbReference type="EMBL" id="JACAZE010000007">
    <property type="protein sequence ID" value="KAF7310486.1"/>
    <property type="molecule type" value="Genomic_DNA"/>
</dbReference>